<reference evidence="3 4" key="1">
    <citation type="journal article" date="2023" name="Hortic Res">
        <title>Pangenome of water caltrop reveals structural variations and asymmetric subgenome divergence after allopolyploidization.</title>
        <authorList>
            <person name="Zhang X."/>
            <person name="Chen Y."/>
            <person name="Wang L."/>
            <person name="Yuan Y."/>
            <person name="Fang M."/>
            <person name="Shi L."/>
            <person name="Lu R."/>
            <person name="Comes H.P."/>
            <person name="Ma Y."/>
            <person name="Chen Y."/>
            <person name="Huang G."/>
            <person name="Zhou Y."/>
            <person name="Zheng Z."/>
            <person name="Qiu Y."/>
        </authorList>
    </citation>
    <scope>NUCLEOTIDE SEQUENCE [LARGE SCALE GENOMIC DNA]</scope>
    <source>
        <strain evidence="3">F231</strain>
    </source>
</reference>
<evidence type="ECO:0000256" key="1">
    <source>
        <dbReference type="ARBA" id="ARBA00006010"/>
    </source>
</evidence>
<dbReference type="InterPro" id="IPR006969">
    <property type="entry name" value="Stig-like"/>
</dbReference>
<evidence type="ECO:0000313" key="3">
    <source>
        <dbReference type="EMBL" id="KAK4788665.1"/>
    </source>
</evidence>
<comment type="caution">
    <text evidence="3">The sequence shown here is derived from an EMBL/GenBank/DDBJ whole genome shotgun (WGS) entry which is preliminary data.</text>
</comment>
<keyword evidence="4" id="KW-1185">Reference proteome</keyword>
<sequence length="185" mass="20024">MLCPTAWKLAFRIRGTLQSGLLTVFSVSLVPTYGHGTINNSPHESGLLPIKQEYGTNTTDRLAVKEETIKDDGSLPLRGVGRFLAQQASYSSGRSPSQLTSCDRYPKVCKAKGSPGRDCCGKSCVDTKTDQLNCGKCGQRCKYSEICCKGKCVNPMSDKKHCGGCNNPCTTQKKGKCVYGMCNYA</sequence>
<dbReference type="Proteomes" id="UP001346149">
    <property type="component" value="Unassembled WGS sequence"/>
</dbReference>
<keyword evidence="2" id="KW-0732">Signal</keyword>
<dbReference type="Pfam" id="PF04885">
    <property type="entry name" value="Stig1"/>
    <property type="match status" value="1"/>
</dbReference>
<organism evidence="3 4">
    <name type="scientific">Trapa natans</name>
    <name type="common">Water chestnut</name>
    <dbReference type="NCBI Taxonomy" id="22666"/>
    <lineage>
        <taxon>Eukaryota</taxon>
        <taxon>Viridiplantae</taxon>
        <taxon>Streptophyta</taxon>
        <taxon>Embryophyta</taxon>
        <taxon>Tracheophyta</taxon>
        <taxon>Spermatophyta</taxon>
        <taxon>Magnoliopsida</taxon>
        <taxon>eudicotyledons</taxon>
        <taxon>Gunneridae</taxon>
        <taxon>Pentapetalae</taxon>
        <taxon>rosids</taxon>
        <taxon>malvids</taxon>
        <taxon>Myrtales</taxon>
        <taxon>Lythraceae</taxon>
        <taxon>Trapa</taxon>
    </lineage>
</organism>
<name>A0AAN7M037_TRANT</name>
<evidence type="ECO:0000313" key="4">
    <source>
        <dbReference type="Proteomes" id="UP001346149"/>
    </source>
</evidence>
<dbReference type="PANTHER" id="PTHR33227">
    <property type="entry name" value="STIGMA-SPECIFIC STIG1-LIKE PROTEIN 3"/>
    <property type="match status" value="1"/>
</dbReference>
<gene>
    <name evidence="3" type="ORF">SAY86_019984</name>
</gene>
<comment type="similarity">
    <text evidence="1">Belongs to the STIG1 family.</text>
</comment>
<evidence type="ECO:0000256" key="2">
    <source>
        <dbReference type="ARBA" id="ARBA00022729"/>
    </source>
</evidence>
<evidence type="ECO:0008006" key="5">
    <source>
        <dbReference type="Google" id="ProtNLM"/>
    </source>
</evidence>
<dbReference type="EMBL" id="JAXQNO010000011">
    <property type="protein sequence ID" value="KAK4788665.1"/>
    <property type="molecule type" value="Genomic_DNA"/>
</dbReference>
<dbReference type="PANTHER" id="PTHR33227:SF21">
    <property type="entry name" value="F12F1.21 PROTEIN"/>
    <property type="match status" value="1"/>
</dbReference>
<accession>A0AAN7M037</accession>
<proteinExistence type="inferred from homology"/>
<protein>
    <recommendedName>
        <fullName evidence="5">Stigma-specific STIG1-like protein 1</fullName>
    </recommendedName>
</protein>
<dbReference type="AlphaFoldDB" id="A0AAN7M037"/>